<dbReference type="AlphaFoldDB" id="A0AAD5MXE3"/>
<dbReference type="InterPro" id="IPR029052">
    <property type="entry name" value="Metallo-depent_PP-like"/>
</dbReference>
<protein>
    <submittedName>
        <fullName evidence="1">Uncharacterized protein</fullName>
    </submittedName>
</protein>
<organism evidence="1 2">
    <name type="scientific">Parelaphostrongylus tenuis</name>
    <name type="common">Meningeal worm</name>
    <dbReference type="NCBI Taxonomy" id="148309"/>
    <lineage>
        <taxon>Eukaryota</taxon>
        <taxon>Metazoa</taxon>
        <taxon>Ecdysozoa</taxon>
        <taxon>Nematoda</taxon>
        <taxon>Chromadorea</taxon>
        <taxon>Rhabditida</taxon>
        <taxon>Rhabditina</taxon>
        <taxon>Rhabditomorpha</taxon>
        <taxon>Strongyloidea</taxon>
        <taxon>Metastrongylidae</taxon>
        <taxon>Parelaphostrongylus</taxon>
    </lineage>
</organism>
<gene>
    <name evidence="1" type="ORF">KIN20_009096</name>
</gene>
<dbReference type="EMBL" id="JAHQIW010001510">
    <property type="protein sequence ID" value="KAJ1352694.1"/>
    <property type="molecule type" value="Genomic_DNA"/>
</dbReference>
<proteinExistence type="predicted"/>
<comment type="caution">
    <text evidence="1">The sequence shown here is derived from an EMBL/GenBank/DDBJ whole genome shotgun (WGS) entry which is preliminary data.</text>
</comment>
<evidence type="ECO:0000313" key="1">
    <source>
        <dbReference type="EMBL" id="KAJ1352694.1"/>
    </source>
</evidence>
<keyword evidence="2" id="KW-1185">Reference proteome</keyword>
<name>A0AAD5MXE3_PARTN</name>
<evidence type="ECO:0000313" key="2">
    <source>
        <dbReference type="Proteomes" id="UP001196413"/>
    </source>
</evidence>
<accession>A0AAD5MXE3</accession>
<dbReference type="Proteomes" id="UP001196413">
    <property type="component" value="Unassembled WGS sequence"/>
</dbReference>
<dbReference type="Gene3D" id="3.60.21.10">
    <property type="match status" value="1"/>
</dbReference>
<sequence>MASSGTLIFAPIGQNIRSCVEITSAKVSIESTDFMMNFLTVLRKYAPNTVRGVATFFGEDAVIQCCQKLKVDFIVRAYQVREFIVELSEINLE</sequence>
<reference evidence="1" key="1">
    <citation type="submission" date="2021-06" db="EMBL/GenBank/DDBJ databases">
        <title>Parelaphostrongylus tenuis whole genome reference sequence.</title>
        <authorList>
            <person name="Garwood T.J."/>
            <person name="Larsen P.A."/>
            <person name="Fountain-Jones N.M."/>
            <person name="Garbe J.R."/>
            <person name="Macchietto M.G."/>
            <person name="Kania S.A."/>
            <person name="Gerhold R.W."/>
            <person name="Richards J.E."/>
            <person name="Wolf T.M."/>
        </authorList>
    </citation>
    <scope>NUCLEOTIDE SEQUENCE</scope>
    <source>
        <strain evidence="1">MNPRO001-30</strain>
        <tissue evidence="1">Meninges</tissue>
    </source>
</reference>